<dbReference type="NCBIfam" id="TIGR03800">
    <property type="entry name" value="PLP_synth_Pdx2"/>
    <property type="match status" value="1"/>
</dbReference>
<keyword evidence="9" id="KW-0808">Transferase</keyword>
<dbReference type="PANTHER" id="PTHR31559">
    <property type="entry name" value="PYRIDOXAL 5'-PHOSPHATE SYNTHASE SUBUNIT SNO"/>
    <property type="match status" value="1"/>
</dbReference>
<evidence type="ECO:0000256" key="3">
    <source>
        <dbReference type="ARBA" id="ARBA00022801"/>
    </source>
</evidence>
<organism evidence="8 10">
    <name type="scientific">Ostreococcus tauri</name>
    <name type="common">Marine green alga</name>
    <dbReference type="NCBI Taxonomy" id="70448"/>
    <lineage>
        <taxon>Eukaryota</taxon>
        <taxon>Viridiplantae</taxon>
        <taxon>Chlorophyta</taxon>
        <taxon>Mamiellophyceae</taxon>
        <taxon>Mamiellales</taxon>
        <taxon>Bathycoccaceae</taxon>
        <taxon>Ostreococcus</taxon>
    </lineage>
</organism>
<dbReference type="InterPro" id="IPR029062">
    <property type="entry name" value="Class_I_gatase-like"/>
</dbReference>
<evidence type="ECO:0000313" key="9">
    <source>
        <dbReference type="EMBL" id="OUS45524.1"/>
    </source>
</evidence>
<sequence length="276" mass="30378">MSGSWEHVDVDDSNDMSVDARDEIVIGVLAIQGSYREHEALVRKCHPNARAVEVRKGSHLKNCRGLIIPGGESTTMANIARRFGLFEPLREFQASGRCVWGTCAGLIFLADHIERGSKLGGQELLGGLDVGVNRNFFGSQIDSFECQIPWTATTGTDEPPFRAVFIRAPAITSAGPNVEVLAKYKLPESKKAKLVGTSDEGRDEVIVAVKQGKLLATSFHPEITSDTRWHRLFVDMCAHETPYELPTEDGEELVPFCRPLDLPVFDDSVMAPVEKN</sequence>
<accession>A0A454XU55</accession>
<proteinExistence type="inferred from homology"/>
<dbReference type="GO" id="GO:0004359">
    <property type="term" value="F:glutaminase activity"/>
    <property type="evidence" value="ECO:0007669"/>
    <property type="project" value="UniProtKB-EC"/>
</dbReference>
<keyword evidence="3" id="KW-0378">Hydrolase</keyword>
<dbReference type="GO" id="GO:0016740">
    <property type="term" value="F:transferase activity"/>
    <property type="evidence" value="ECO:0007669"/>
    <property type="project" value="UniProtKB-KW"/>
</dbReference>
<dbReference type="InterPro" id="IPR002161">
    <property type="entry name" value="PdxT/SNO"/>
</dbReference>
<dbReference type="Proteomes" id="UP000009170">
    <property type="component" value="Unassembled WGS sequence"/>
</dbReference>
<accession>A0A1Y5IBE3</accession>
<reference evidence="9" key="3">
    <citation type="submission" date="2017-04" db="EMBL/GenBank/DDBJ databases">
        <title>Population genomics of picophytoplankton unveils novel chromosome hypervariability.</title>
        <authorList>
            <consortium name="DOE Joint Genome Institute"/>
            <person name="Blanc-Mathieu R."/>
            <person name="Krasovec M."/>
            <person name="Hebrard M."/>
            <person name="Yau S."/>
            <person name="Desgranges E."/>
            <person name="Martin J."/>
            <person name="Schackwitz W."/>
            <person name="Kuo A."/>
            <person name="Salin G."/>
            <person name="Donnadieu C."/>
            <person name="Desdevises Y."/>
            <person name="Sanchez-Ferandin S."/>
            <person name="Moreau H."/>
            <person name="Rivals E."/>
            <person name="Grigoriev I.V."/>
            <person name="Grimsley N."/>
            <person name="Eyre-Walker A."/>
            <person name="Piganeau G."/>
        </authorList>
    </citation>
    <scope>NUCLEOTIDE SEQUENCE [LARGE SCALE GENOMIC DNA]</scope>
    <source>
        <strain evidence="9">RCC 1115</strain>
    </source>
</reference>
<dbReference type="AlphaFoldDB" id="A0A096P8Q8"/>
<protein>
    <recommendedName>
        <fullName evidence="2">glutaminase</fullName>
        <ecNumber evidence="2">3.5.1.2</ecNumber>
    </recommendedName>
</protein>
<dbReference type="EMBL" id="CAID01000017">
    <property type="protein sequence ID" value="CEG00654.1"/>
    <property type="molecule type" value="Genomic_DNA"/>
</dbReference>
<dbReference type="OrthoDB" id="2039at2759"/>
<keyword evidence="4" id="KW-0663">Pyridoxal phosphate</keyword>
<evidence type="ECO:0000256" key="5">
    <source>
        <dbReference type="ARBA" id="ARBA00022962"/>
    </source>
</evidence>
<dbReference type="GO" id="GO:0042823">
    <property type="term" value="P:pyridoxal phosphate biosynthetic process"/>
    <property type="evidence" value="ECO:0007669"/>
    <property type="project" value="InterPro"/>
</dbReference>
<evidence type="ECO:0000256" key="1">
    <source>
        <dbReference type="ARBA" id="ARBA00008345"/>
    </source>
</evidence>
<dbReference type="InterPro" id="IPR021196">
    <property type="entry name" value="PdxT/SNO_CS"/>
</dbReference>
<keyword evidence="10" id="KW-1185">Reference proteome</keyword>
<dbReference type="EMBL" id="KZ155790">
    <property type="protein sequence ID" value="OUS45524.1"/>
    <property type="molecule type" value="Genomic_DNA"/>
</dbReference>
<reference evidence="8" key="2">
    <citation type="journal article" date="2014" name="BMC Genomics">
        <title>An improved genome of the model marine alga Ostreococcus tauri unfolds by assessing Illumina de novo assemblies.</title>
        <authorList>
            <person name="Blanc-Mathieu R."/>
            <person name="Verhelst B."/>
            <person name="Derelle E."/>
            <person name="Rombauts S."/>
            <person name="Bouget F.Y."/>
            <person name="Carre I."/>
            <person name="Chateau A."/>
            <person name="Eyre-Walker A."/>
            <person name="Grimsley N."/>
            <person name="Moreau H."/>
            <person name="Piegu B."/>
            <person name="Rivals E."/>
            <person name="Schackwitz W."/>
            <person name="Van de Peer Y."/>
            <person name="Piganeau G."/>
        </authorList>
    </citation>
    <scope>NUCLEOTIDE SEQUENCE</scope>
    <source>
        <strain evidence="8">RCC4221</strain>
    </source>
</reference>
<dbReference type="EC" id="3.5.1.2" evidence="2"/>
<dbReference type="PROSITE" id="PS01236">
    <property type="entry name" value="PDXT_SNO_1"/>
    <property type="match status" value="1"/>
</dbReference>
<keyword evidence="5 8" id="KW-0315">Glutamine amidotransferase</keyword>
<evidence type="ECO:0000313" key="8">
    <source>
        <dbReference type="EMBL" id="CEG00654.1"/>
    </source>
</evidence>
<accession>A0A096P8Q8</accession>
<dbReference type="SUPFAM" id="SSF52317">
    <property type="entry name" value="Class I glutamine amidotransferase-like"/>
    <property type="match status" value="1"/>
</dbReference>
<evidence type="ECO:0000313" key="10">
    <source>
        <dbReference type="Proteomes" id="UP000009170"/>
    </source>
</evidence>
<dbReference type="GO" id="GO:0016829">
    <property type="term" value="F:lyase activity"/>
    <property type="evidence" value="ECO:0007669"/>
    <property type="project" value="UniProtKB-KW"/>
</dbReference>
<comment type="catalytic activity">
    <reaction evidence="7">
        <text>L-glutamine + H2O = L-glutamate + NH4(+)</text>
        <dbReference type="Rhea" id="RHEA:15889"/>
        <dbReference type="ChEBI" id="CHEBI:15377"/>
        <dbReference type="ChEBI" id="CHEBI:28938"/>
        <dbReference type="ChEBI" id="CHEBI:29985"/>
        <dbReference type="ChEBI" id="CHEBI:58359"/>
        <dbReference type="EC" id="3.5.1.2"/>
    </reaction>
</comment>
<dbReference type="CDD" id="cd01749">
    <property type="entry name" value="GATase1_PB"/>
    <property type="match status" value="1"/>
</dbReference>
<dbReference type="PROSITE" id="PS51130">
    <property type="entry name" value="PDXT_SNO_2"/>
    <property type="match status" value="1"/>
</dbReference>
<dbReference type="STRING" id="70448.A0A096P8Q8"/>
<evidence type="ECO:0000256" key="7">
    <source>
        <dbReference type="ARBA" id="ARBA00049534"/>
    </source>
</evidence>
<keyword evidence="6" id="KW-0456">Lyase</keyword>
<evidence type="ECO:0000256" key="4">
    <source>
        <dbReference type="ARBA" id="ARBA00022898"/>
    </source>
</evidence>
<reference evidence="8 10" key="1">
    <citation type="journal article" date="2006" name="Proc. Natl. Acad. Sci. U.S.A.">
        <title>Genome analysis of the smallest free-living eukaryote Ostreococcus tauri unveils many unique features.</title>
        <authorList>
            <person name="Derelle E."/>
            <person name="Ferraz C."/>
            <person name="Rombauts S."/>
            <person name="Rouze P."/>
            <person name="Worden A.Z."/>
            <person name="Robbens S."/>
            <person name="Partensky F."/>
            <person name="Degroeve S."/>
            <person name="Echeynie S."/>
            <person name="Cooke R."/>
            <person name="Saeys Y."/>
            <person name="Wuyts J."/>
            <person name="Jabbari K."/>
            <person name="Bowler C."/>
            <person name="Panaud O."/>
            <person name="Piegu B."/>
            <person name="Ball S.G."/>
            <person name="Ral J.-P."/>
            <person name="Bouget F.-Y."/>
            <person name="Piganeau G."/>
            <person name="De Baets B."/>
            <person name="Picard A."/>
            <person name="Delseny M."/>
            <person name="Demaille J."/>
            <person name="Van de Peer Y."/>
            <person name="Moreau H."/>
        </authorList>
    </citation>
    <scope>NUCLEOTIDE SEQUENCE [LARGE SCALE GENOMIC DNA]</scope>
    <source>
        <strain evidence="8 10">OTTH0595</strain>
    </source>
</reference>
<gene>
    <name evidence="9" type="ORF">BE221DRAFT_193223</name>
    <name evidence="8" type="ORF">OT_ostta17g02360</name>
</gene>
<dbReference type="Proteomes" id="UP000195557">
    <property type="component" value="Unassembled WGS sequence"/>
</dbReference>
<dbReference type="Gene3D" id="3.40.50.880">
    <property type="match status" value="1"/>
</dbReference>
<dbReference type="HAMAP" id="MF_01615">
    <property type="entry name" value="PdxT"/>
    <property type="match status" value="1"/>
</dbReference>
<dbReference type="PROSITE" id="PS51273">
    <property type="entry name" value="GATASE_TYPE_1"/>
    <property type="match status" value="1"/>
</dbReference>
<dbReference type="Pfam" id="PF01174">
    <property type="entry name" value="SNO"/>
    <property type="match status" value="1"/>
</dbReference>
<comment type="similarity">
    <text evidence="1">Belongs to the glutaminase PdxT/SNO family.</text>
</comment>
<evidence type="ECO:0000256" key="2">
    <source>
        <dbReference type="ARBA" id="ARBA00012918"/>
    </source>
</evidence>
<dbReference type="PANTHER" id="PTHR31559:SF0">
    <property type="entry name" value="PYRIDOXAL 5'-PHOSPHATE SYNTHASE SUBUNIT SNO1-RELATED"/>
    <property type="match status" value="1"/>
</dbReference>
<dbReference type="GO" id="GO:1903600">
    <property type="term" value="C:glutaminase complex"/>
    <property type="evidence" value="ECO:0007669"/>
    <property type="project" value="TreeGrafter"/>
</dbReference>
<dbReference type="FunCoup" id="A0A096P8Q8">
    <property type="interactions" value="221"/>
</dbReference>
<dbReference type="GO" id="GO:0008614">
    <property type="term" value="P:pyridoxine metabolic process"/>
    <property type="evidence" value="ECO:0007669"/>
    <property type="project" value="TreeGrafter"/>
</dbReference>
<dbReference type="GO" id="GO:0005829">
    <property type="term" value="C:cytosol"/>
    <property type="evidence" value="ECO:0007669"/>
    <property type="project" value="TreeGrafter"/>
</dbReference>
<dbReference type="FunFam" id="3.40.50.880:FF:000041">
    <property type="entry name" value="Glutamine amidotransferase subunit pdxT, putative"/>
    <property type="match status" value="1"/>
</dbReference>
<evidence type="ECO:0000256" key="6">
    <source>
        <dbReference type="ARBA" id="ARBA00023239"/>
    </source>
</evidence>
<name>A0A096P8Q8_OSTTA</name>
<dbReference type="InParanoid" id="A0A096P8Q8"/>